<dbReference type="Proteomes" id="UP001189624">
    <property type="component" value="Chromosome 4"/>
</dbReference>
<proteinExistence type="predicted"/>
<feature type="compositionally biased region" description="Gly residues" evidence="1">
    <location>
        <begin position="103"/>
        <end position="118"/>
    </location>
</feature>
<sequence>MIYNLILLSHVLAVSNHECFSTVSENAGTGIHAISTSEFNMNFTSEGKDQIQSKGQAQQLLVYIGKLYGSIDESMKLKDKVEETENGYRGEVLGGTRRTSHGGSSGGGGKKGKAGTGGSADVSRRPRQSSATSKPRSWVSTFNLWFSLCPPFEYSHVVTHHIIE</sequence>
<name>A0AA86VNP4_9FABA</name>
<keyword evidence="3" id="KW-1185">Reference proteome</keyword>
<evidence type="ECO:0000313" key="3">
    <source>
        <dbReference type="Proteomes" id="UP001189624"/>
    </source>
</evidence>
<gene>
    <name evidence="2" type="ORF">AYBTSS11_LOCUS14779</name>
</gene>
<dbReference type="AlphaFoldDB" id="A0AA86VNP4"/>
<reference evidence="2" key="1">
    <citation type="submission" date="2023-10" db="EMBL/GenBank/DDBJ databases">
        <authorList>
            <person name="Domelevo Entfellner J.-B."/>
        </authorList>
    </citation>
    <scope>NUCLEOTIDE SEQUENCE</scope>
</reference>
<accession>A0AA86VNP4</accession>
<feature type="compositionally biased region" description="Basic and acidic residues" evidence="1">
    <location>
        <begin position="79"/>
        <end position="88"/>
    </location>
</feature>
<dbReference type="EMBL" id="OY731401">
    <property type="protein sequence ID" value="CAJ1951451.1"/>
    <property type="molecule type" value="Genomic_DNA"/>
</dbReference>
<feature type="region of interest" description="Disordered" evidence="1">
    <location>
        <begin position="79"/>
        <end position="134"/>
    </location>
</feature>
<protein>
    <submittedName>
        <fullName evidence="2">Uncharacterized protein</fullName>
    </submittedName>
</protein>
<evidence type="ECO:0000256" key="1">
    <source>
        <dbReference type="SAM" id="MobiDB-lite"/>
    </source>
</evidence>
<evidence type="ECO:0000313" key="2">
    <source>
        <dbReference type="EMBL" id="CAJ1951451.1"/>
    </source>
</evidence>
<dbReference type="Gramene" id="rna-AYBTSS11_LOCUS14779">
    <property type="protein sequence ID" value="CAJ1951451.1"/>
    <property type="gene ID" value="gene-AYBTSS11_LOCUS14779"/>
</dbReference>
<organism evidence="2 3">
    <name type="scientific">Sphenostylis stenocarpa</name>
    <dbReference type="NCBI Taxonomy" id="92480"/>
    <lineage>
        <taxon>Eukaryota</taxon>
        <taxon>Viridiplantae</taxon>
        <taxon>Streptophyta</taxon>
        <taxon>Embryophyta</taxon>
        <taxon>Tracheophyta</taxon>
        <taxon>Spermatophyta</taxon>
        <taxon>Magnoliopsida</taxon>
        <taxon>eudicotyledons</taxon>
        <taxon>Gunneridae</taxon>
        <taxon>Pentapetalae</taxon>
        <taxon>rosids</taxon>
        <taxon>fabids</taxon>
        <taxon>Fabales</taxon>
        <taxon>Fabaceae</taxon>
        <taxon>Papilionoideae</taxon>
        <taxon>50 kb inversion clade</taxon>
        <taxon>NPAAA clade</taxon>
        <taxon>indigoferoid/millettioid clade</taxon>
        <taxon>Phaseoleae</taxon>
        <taxon>Sphenostylis</taxon>
    </lineage>
</organism>